<evidence type="ECO:0000313" key="3">
    <source>
        <dbReference type="EMBL" id="ACU21151.1"/>
    </source>
</evidence>
<feature type="domain" description="SNRNP25 ubiquitin-like" evidence="2">
    <location>
        <begin position="52"/>
        <end position="94"/>
    </location>
</feature>
<evidence type="ECO:0000256" key="1">
    <source>
        <dbReference type="SAM" id="MobiDB-lite"/>
    </source>
</evidence>
<dbReference type="ExpressionAtlas" id="C6TH49">
    <property type="expression patterns" value="baseline and differential"/>
</dbReference>
<dbReference type="PANTHER" id="PTHR14942:SF20">
    <property type="entry name" value="SNRNP25 UBIQUITIN-LIKE DOMAIN-CONTAINING PROTEIN"/>
    <property type="match status" value="1"/>
</dbReference>
<dbReference type="EMBL" id="BT096963">
    <property type="protein sequence ID" value="ACU21151.1"/>
    <property type="molecule type" value="mRNA"/>
</dbReference>
<dbReference type="InterPro" id="IPR040610">
    <property type="entry name" value="SNRNP25_ubiquitin"/>
</dbReference>
<dbReference type="Pfam" id="PF18036">
    <property type="entry name" value="Ubiquitin_4"/>
    <property type="match status" value="1"/>
</dbReference>
<protein>
    <recommendedName>
        <fullName evidence="2">SNRNP25 ubiquitin-like domain-containing protein</fullName>
    </recommendedName>
</protein>
<accession>C6TH49</accession>
<dbReference type="SUPFAM" id="SSF54236">
    <property type="entry name" value="Ubiquitin-like"/>
    <property type="match status" value="1"/>
</dbReference>
<feature type="region of interest" description="Disordered" evidence="1">
    <location>
        <begin position="1"/>
        <end position="32"/>
    </location>
</feature>
<dbReference type="GO" id="GO:0000398">
    <property type="term" value="P:mRNA splicing, via spliceosome"/>
    <property type="evidence" value="ECO:0007669"/>
    <property type="project" value="InterPro"/>
</dbReference>
<dbReference type="AlphaFoldDB" id="C6TH49"/>
<dbReference type="PANTHER" id="PTHR14942">
    <property type="entry name" value="U11/U12 SMALL NUCLEAR RIBONUCLEOPROTEIN 25 KDA PROTEIN"/>
    <property type="match status" value="1"/>
</dbReference>
<sequence>MATTEHEKQLIVANPNPNPNTKTPRRSSSSSSSLAIFARKSFFYDRLPSQPLRLTVLKLDGSCFHIQVSKMATVAELKDAVEAVFSHVPHKGQQKFHGRMFGGNFVYAMMDRS</sequence>
<feature type="compositionally biased region" description="Low complexity" evidence="1">
    <location>
        <begin position="19"/>
        <end position="32"/>
    </location>
</feature>
<dbReference type="Gene3D" id="3.10.20.90">
    <property type="entry name" value="Phosphatidylinositol 3-kinase Catalytic Subunit, Chain A, domain 1"/>
    <property type="match status" value="1"/>
</dbReference>
<reference evidence="3" key="1">
    <citation type="submission" date="2009-08" db="EMBL/GenBank/DDBJ databases">
        <authorList>
            <person name="Cheung F."/>
            <person name="Xiao Y."/>
            <person name="Chan A."/>
            <person name="Moskal W."/>
            <person name="Town C.D."/>
        </authorList>
    </citation>
    <scope>NUCLEOTIDE SEQUENCE</scope>
</reference>
<organism evidence="3">
    <name type="scientific">Glycine max</name>
    <name type="common">Soybean</name>
    <name type="synonym">Glycine hispida</name>
    <dbReference type="NCBI Taxonomy" id="3847"/>
    <lineage>
        <taxon>Eukaryota</taxon>
        <taxon>Viridiplantae</taxon>
        <taxon>Streptophyta</taxon>
        <taxon>Embryophyta</taxon>
        <taxon>Tracheophyta</taxon>
        <taxon>Spermatophyta</taxon>
        <taxon>Magnoliopsida</taxon>
        <taxon>eudicotyledons</taxon>
        <taxon>Gunneridae</taxon>
        <taxon>Pentapetalae</taxon>
        <taxon>rosids</taxon>
        <taxon>fabids</taxon>
        <taxon>Fabales</taxon>
        <taxon>Fabaceae</taxon>
        <taxon>Papilionoideae</taxon>
        <taxon>50 kb inversion clade</taxon>
        <taxon>NPAAA clade</taxon>
        <taxon>indigoferoid/millettioid clade</taxon>
        <taxon>Phaseoleae</taxon>
        <taxon>Glycine</taxon>
        <taxon>Glycine subgen. Soja</taxon>
    </lineage>
</organism>
<dbReference type="InterPro" id="IPR039690">
    <property type="entry name" value="SNRNP25"/>
</dbReference>
<evidence type="ECO:0000259" key="2">
    <source>
        <dbReference type="Pfam" id="PF18036"/>
    </source>
</evidence>
<name>C6TH49_SOYBN</name>
<proteinExistence type="evidence at transcript level"/>
<dbReference type="InterPro" id="IPR029071">
    <property type="entry name" value="Ubiquitin-like_domsf"/>
</dbReference>